<evidence type="ECO:0000259" key="1">
    <source>
        <dbReference type="PROSITE" id="PS50883"/>
    </source>
</evidence>
<reference evidence="3 4" key="1">
    <citation type="submission" date="2022-03" db="EMBL/GenBank/DDBJ databases">
        <authorList>
            <person name="Koch H."/>
        </authorList>
    </citation>
    <scope>NUCLEOTIDE SEQUENCE [LARGE SCALE GENOMIC DNA]</scope>
    <source>
        <strain evidence="3 4">G1</strain>
    </source>
</reference>
<dbReference type="SMART" id="SM00052">
    <property type="entry name" value="EAL"/>
    <property type="match status" value="1"/>
</dbReference>
<evidence type="ECO:0000259" key="2">
    <source>
        <dbReference type="PROSITE" id="PS51833"/>
    </source>
</evidence>
<feature type="domain" description="EAL" evidence="1">
    <location>
        <begin position="1"/>
        <end position="210"/>
    </location>
</feature>
<gene>
    <name evidence="3" type="ORF">GEAMG1_2044</name>
</gene>
<dbReference type="InterPro" id="IPR014408">
    <property type="entry name" value="dGMP_Pdiesterase_EAL/HD-GYP"/>
</dbReference>
<feature type="domain" description="HDOD" evidence="2">
    <location>
        <begin position="204"/>
        <end position="395"/>
    </location>
</feature>
<protein>
    <submittedName>
        <fullName evidence="3">EAL and modified HD-GYP domain-containing signal transduction protein</fullName>
    </submittedName>
</protein>
<evidence type="ECO:0000313" key="3">
    <source>
        <dbReference type="EMBL" id="CAH2031879.1"/>
    </source>
</evidence>
<accession>A0ABM9DBV3</accession>
<dbReference type="InterPro" id="IPR035919">
    <property type="entry name" value="EAL_sf"/>
</dbReference>
<dbReference type="Proteomes" id="UP001295463">
    <property type="component" value="Chromosome"/>
</dbReference>
<keyword evidence="4" id="KW-1185">Reference proteome</keyword>
<dbReference type="EMBL" id="OW150024">
    <property type="protein sequence ID" value="CAH2031879.1"/>
    <property type="molecule type" value="Genomic_DNA"/>
</dbReference>
<dbReference type="SUPFAM" id="SSF109604">
    <property type="entry name" value="HD-domain/PDEase-like"/>
    <property type="match status" value="1"/>
</dbReference>
<dbReference type="InterPro" id="IPR052340">
    <property type="entry name" value="RNase_Y/CdgJ"/>
</dbReference>
<dbReference type="InterPro" id="IPR001633">
    <property type="entry name" value="EAL_dom"/>
</dbReference>
<dbReference type="SUPFAM" id="SSF141868">
    <property type="entry name" value="EAL domain-like"/>
    <property type="match status" value="1"/>
</dbReference>
<organism evidence="3 4">
    <name type="scientific">Trichlorobacter ammonificans</name>
    <dbReference type="NCBI Taxonomy" id="2916410"/>
    <lineage>
        <taxon>Bacteria</taxon>
        <taxon>Pseudomonadati</taxon>
        <taxon>Thermodesulfobacteriota</taxon>
        <taxon>Desulfuromonadia</taxon>
        <taxon>Geobacterales</taxon>
        <taxon>Geobacteraceae</taxon>
        <taxon>Trichlorobacter</taxon>
    </lineage>
</organism>
<dbReference type="PANTHER" id="PTHR33525:SF4">
    <property type="entry name" value="CYCLIC DI-GMP PHOSPHODIESTERASE CDGJ"/>
    <property type="match status" value="1"/>
</dbReference>
<dbReference type="Pfam" id="PF08668">
    <property type="entry name" value="HDOD"/>
    <property type="match status" value="1"/>
</dbReference>
<dbReference type="Gene3D" id="1.10.3210.10">
    <property type="entry name" value="Hypothetical protein af1432"/>
    <property type="match status" value="1"/>
</dbReference>
<dbReference type="PROSITE" id="PS50883">
    <property type="entry name" value="EAL"/>
    <property type="match status" value="1"/>
</dbReference>
<evidence type="ECO:0000313" key="4">
    <source>
        <dbReference type="Proteomes" id="UP001295463"/>
    </source>
</evidence>
<dbReference type="Pfam" id="PF00563">
    <property type="entry name" value="EAL"/>
    <property type="match status" value="1"/>
</dbReference>
<dbReference type="PANTHER" id="PTHR33525">
    <property type="match status" value="1"/>
</dbReference>
<dbReference type="PROSITE" id="PS51833">
    <property type="entry name" value="HDOD"/>
    <property type="match status" value="1"/>
</dbReference>
<dbReference type="RefSeq" id="WP_305732669.1">
    <property type="nucleotide sequence ID" value="NZ_OW150024.1"/>
</dbReference>
<dbReference type="Gene3D" id="3.20.20.450">
    <property type="entry name" value="EAL domain"/>
    <property type="match status" value="1"/>
</dbReference>
<dbReference type="PIRSF" id="PIRSF003180">
    <property type="entry name" value="DiGMPpdiest_YuxH"/>
    <property type="match status" value="1"/>
</dbReference>
<proteinExistence type="predicted"/>
<sequence>MHPSDEKYLIGRQPILNRDQQICAFELLFRSAASRNEANVSDATQASASVILNALSGFGIQQILGGHQGFLNLELDLLMSDSLELLPKELMVLELLETLAVTPELVERCRELKEAGFVLALDDHQFSPVYEELYHLVDIVKVDLLATPVETLEPVIEQYRPYPFKLLAEKVETRQEFLQCLDLGFDYFQGYYFAKPLVIEKKKIDEGGAALLRLMRQLADDAEMADIERTFRSSPGLTYKLLLLVNSVSFAGLQKIQTVRHAISMLGRAQMKRWVQLTLFATGDGEATENPLVDMAAVRGNLMEQMALVCPGLQGHSTAADQAFMIGILSLLESLYDISTEQLSRELNLSDEVLRGLVAREGTYGLLLDLAESVERMEFSRATAILEELRVPYYLLMEAQLKAYNWHGAPTT</sequence>
<dbReference type="InterPro" id="IPR013976">
    <property type="entry name" value="HDOD"/>
</dbReference>
<name>A0ABM9DBV3_9BACT</name>